<accession>A0ABN9QI19</accession>
<gene>
    <name evidence="1" type="ORF">PCOR1329_LOCUS12121</name>
</gene>
<proteinExistence type="predicted"/>
<reference evidence="1" key="1">
    <citation type="submission" date="2023-10" db="EMBL/GenBank/DDBJ databases">
        <authorList>
            <person name="Chen Y."/>
            <person name="Shah S."/>
            <person name="Dougan E. K."/>
            <person name="Thang M."/>
            <person name="Chan C."/>
        </authorList>
    </citation>
    <scope>NUCLEOTIDE SEQUENCE [LARGE SCALE GENOMIC DNA]</scope>
</reference>
<comment type="caution">
    <text evidence="1">The sequence shown here is derived from an EMBL/GenBank/DDBJ whole genome shotgun (WGS) entry which is preliminary data.</text>
</comment>
<keyword evidence="2" id="KW-1185">Reference proteome</keyword>
<dbReference type="Proteomes" id="UP001189429">
    <property type="component" value="Unassembled WGS sequence"/>
</dbReference>
<organism evidence="1 2">
    <name type="scientific">Prorocentrum cordatum</name>
    <dbReference type="NCBI Taxonomy" id="2364126"/>
    <lineage>
        <taxon>Eukaryota</taxon>
        <taxon>Sar</taxon>
        <taxon>Alveolata</taxon>
        <taxon>Dinophyceae</taxon>
        <taxon>Prorocentrales</taxon>
        <taxon>Prorocentraceae</taxon>
        <taxon>Prorocentrum</taxon>
    </lineage>
</organism>
<dbReference type="EMBL" id="CAUYUJ010003523">
    <property type="protein sequence ID" value="CAK0805659.1"/>
    <property type="molecule type" value="Genomic_DNA"/>
</dbReference>
<evidence type="ECO:0000313" key="2">
    <source>
        <dbReference type="Proteomes" id="UP001189429"/>
    </source>
</evidence>
<sequence>MRPDDVAEGFRRGTAKLVTAALAWRGIAGTPQKSAWPPGTELRWAGDGVVTTICALWPLQLSLLLRLGAGMAQRAPAWLPRSGGVVITLVGGWQAAMNHTAAADVLTAGSGSRPARLQAVSFGLARRGIPMAAGDAPGGLRAVSLCTDALREPLPDGGIMPRCSPFPEAAGRFEDGDVGSHRTCTKGGDMLAFGTRQALGWRLLRRHRIGRTSTYLASSYI</sequence>
<evidence type="ECO:0000313" key="1">
    <source>
        <dbReference type="EMBL" id="CAK0805659.1"/>
    </source>
</evidence>
<protein>
    <submittedName>
        <fullName evidence="1">Uncharacterized protein</fullName>
    </submittedName>
</protein>
<name>A0ABN9QI19_9DINO</name>